<proteinExistence type="predicted"/>
<dbReference type="Gene3D" id="1.10.30.50">
    <property type="match status" value="1"/>
</dbReference>
<name>A0A644SKC9_9ZZZZ</name>
<protein>
    <recommendedName>
        <fullName evidence="2">HNH domain-containing protein</fullName>
    </recommendedName>
</protein>
<organism evidence="1">
    <name type="scientific">bioreactor metagenome</name>
    <dbReference type="NCBI Taxonomy" id="1076179"/>
    <lineage>
        <taxon>unclassified sequences</taxon>
        <taxon>metagenomes</taxon>
        <taxon>ecological metagenomes</taxon>
    </lineage>
</organism>
<evidence type="ECO:0000313" key="1">
    <source>
        <dbReference type="EMBL" id="MPL55109.1"/>
    </source>
</evidence>
<comment type="caution">
    <text evidence="1">The sequence shown here is derived from an EMBL/GenBank/DDBJ whole genome shotgun (WGS) entry which is preliminary data.</text>
</comment>
<reference evidence="1" key="1">
    <citation type="submission" date="2019-08" db="EMBL/GenBank/DDBJ databases">
        <authorList>
            <person name="Kucharzyk K."/>
            <person name="Murdoch R.W."/>
            <person name="Higgins S."/>
            <person name="Loffler F."/>
        </authorList>
    </citation>
    <scope>NUCLEOTIDE SEQUENCE</scope>
</reference>
<sequence length="213" mass="25229">MQILCCAYCHTQGTYVVNEYYKRNHKPHKKGELKKPKAFFELDHYYPKSKYPFLCVSFYNLIPICSSCNKAKKDITIDFDFYIESKSLIQEFKFTLSKGSVAKYIATKNKNNITVEISHPNKKILKNFDERFSLSLKYNEYKDIVEELIYKEIKFNQIYLDSISNILNNTSLNKTIIKRIIYGNYSEKDEFLKRPLAKFNQDISEDIKSLKLK</sequence>
<accession>A0A644SKC9</accession>
<evidence type="ECO:0008006" key="2">
    <source>
        <dbReference type="Google" id="ProtNLM"/>
    </source>
</evidence>
<gene>
    <name evidence="1" type="ORF">SDC9_00576</name>
</gene>
<dbReference type="EMBL" id="VSSQ01000001">
    <property type="protein sequence ID" value="MPL55109.1"/>
    <property type="molecule type" value="Genomic_DNA"/>
</dbReference>
<dbReference type="AlphaFoldDB" id="A0A644SKC9"/>